<accession>A0A940DI22</accession>
<dbReference type="Proteomes" id="UP000712007">
    <property type="component" value="Unassembled WGS sequence"/>
</dbReference>
<dbReference type="SUPFAM" id="SSF53335">
    <property type="entry name" value="S-adenosyl-L-methionine-dependent methyltransferases"/>
    <property type="match status" value="1"/>
</dbReference>
<evidence type="ECO:0000313" key="1">
    <source>
        <dbReference type="EMBL" id="MBO8439265.1"/>
    </source>
</evidence>
<reference evidence="1" key="1">
    <citation type="submission" date="2020-10" db="EMBL/GenBank/DDBJ databases">
        <authorList>
            <person name="Gilroy R."/>
        </authorList>
    </citation>
    <scope>NUCLEOTIDE SEQUENCE</scope>
    <source>
        <strain evidence="1">3924</strain>
    </source>
</reference>
<dbReference type="EMBL" id="JADIMV010000024">
    <property type="protein sequence ID" value="MBO8439265.1"/>
    <property type="molecule type" value="Genomic_DNA"/>
</dbReference>
<protein>
    <submittedName>
        <fullName evidence="1">Uncharacterized protein</fullName>
    </submittedName>
</protein>
<dbReference type="InterPro" id="IPR029063">
    <property type="entry name" value="SAM-dependent_MTases_sf"/>
</dbReference>
<reference evidence="1" key="2">
    <citation type="journal article" date="2021" name="PeerJ">
        <title>Extensive microbial diversity within the chicken gut microbiome revealed by metagenomics and culture.</title>
        <authorList>
            <person name="Gilroy R."/>
            <person name="Ravi A."/>
            <person name="Getino M."/>
            <person name="Pursley I."/>
            <person name="Horton D.L."/>
            <person name="Alikhan N.F."/>
            <person name="Baker D."/>
            <person name="Gharbi K."/>
            <person name="Hall N."/>
            <person name="Watson M."/>
            <person name="Adriaenssens E.M."/>
            <person name="Foster-Nyarko E."/>
            <person name="Jarju S."/>
            <person name="Secka A."/>
            <person name="Antonio M."/>
            <person name="Oren A."/>
            <person name="Chaudhuri R.R."/>
            <person name="La Ragione R."/>
            <person name="Hildebrand F."/>
            <person name="Pallen M.J."/>
        </authorList>
    </citation>
    <scope>NUCLEOTIDE SEQUENCE</scope>
    <source>
        <strain evidence="1">3924</strain>
    </source>
</reference>
<comment type="caution">
    <text evidence="1">The sequence shown here is derived from an EMBL/GenBank/DDBJ whole genome shotgun (WGS) entry which is preliminary data.</text>
</comment>
<organism evidence="1 2">
    <name type="scientific">Candidatus Aphodosoma intestinipullorum</name>
    <dbReference type="NCBI Taxonomy" id="2840674"/>
    <lineage>
        <taxon>Bacteria</taxon>
        <taxon>Pseudomonadati</taxon>
        <taxon>Bacteroidota</taxon>
        <taxon>Bacteroidia</taxon>
        <taxon>Bacteroidales</taxon>
        <taxon>Candidatus Aphodosoma</taxon>
    </lineage>
</organism>
<sequence>MPYSSAIQEEELKNKVAHDYFSDYDTTEIKGKIDFCIAIPQDGQELFEREYLLWAEAKAGTKKDIYESFVQLILTIGRARTIDTHLPPAFLGAFDAEKIAFLPYSDVIDIFQQSDFNWNVTPSNHATKEFTQLYSMVKETIERSMLSYRFGSDDKELRDFIKKNFVTGKSDLSKIRINRNNYIHIYQKWVQQVKPTIAVDWEIAKKEGLLDLDFYLADILSEHNISLKEKLYVLLRSARYMYNIQRKATGAMSFEMVDFNDKQVAHTQFWNRYQRPPRREYWDEIVMHRERLVPQDVRERKGSYFTPQKWVELSQQYLADELGEEWQDEYYVWDCAAGTGNLLNGLTNKYNIWASTLDQADVDVMLDRIHNGANLLESHVFQFDFLNDPFTKLPQPLQEIINDPEKRKKLVIYINPPYAEAANKRTVTGNGENKTNVAVKHLTYTKYLQEIGIAGRELFAQFFIRIYHEIPTCVLAEFSKLKILQAPNFRDFRNVFRAKLGRNFAVPSYTFDNVKGKFPIFFGIWHLNTPEIFKETYTNFHNEDEVLFERKHITTDTDTKSINDWIITTRNREQEKNIGYMSAKGSDFQNTNYNFIINSKSQLPHPRGTWITDKNIGEIAVYYAVRQCIEPTWYNDRNQFLYPNDGWKTDNEFQTDCLAYALFTNNIQSQYGLNHWIPFTEREVDAKEKFASHFMTDYISGKSRRNKTENHDLFNQREETKRQEGKPLHFSAEAQAVMDAGRELWRYYHTQPGANPNASLYDIRLHFQGRNEKGKMNPDSNDTRYTELITALRQSLKTLAKKIEPMVYKYGFLKK</sequence>
<name>A0A940DI22_9BACT</name>
<proteinExistence type="predicted"/>
<dbReference type="AlphaFoldDB" id="A0A940DI22"/>
<evidence type="ECO:0000313" key="2">
    <source>
        <dbReference type="Proteomes" id="UP000712007"/>
    </source>
</evidence>
<gene>
    <name evidence="1" type="ORF">IAC51_01285</name>
</gene>